<feature type="compositionally biased region" description="Basic and acidic residues" evidence="1">
    <location>
        <begin position="616"/>
        <end position="633"/>
    </location>
</feature>
<feature type="compositionally biased region" description="Polar residues" evidence="1">
    <location>
        <begin position="21"/>
        <end position="32"/>
    </location>
</feature>
<name>A0AAG5DA10_ANOAO</name>
<proteinExistence type="predicted"/>
<feature type="region of interest" description="Disordered" evidence="1">
    <location>
        <begin position="139"/>
        <end position="161"/>
    </location>
</feature>
<dbReference type="EnsemblMetazoa" id="ENSAATROPT008863">
    <property type="protein sequence ID" value="ENSAATROPP008001"/>
    <property type="gene ID" value="ENSAATROPG007224"/>
</dbReference>
<keyword evidence="3" id="KW-1185">Reference proteome</keyword>
<organism evidence="2 3">
    <name type="scientific">Anopheles atroparvus</name>
    <name type="common">European mosquito</name>
    <dbReference type="NCBI Taxonomy" id="41427"/>
    <lineage>
        <taxon>Eukaryota</taxon>
        <taxon>Metazoa</taxon>
        <taxon>Ecdysozoa</taxon>
        <taxon>Arthropoda</taxon>
        <taxon>Hexapoda</taxon>
        <taxon>Insecta</taxon>
        <taxon>Pterygota</taxon>
        <taxon>Neoptera</taxon>
        <taxon>Endopterygota</taxon>
        <taxon>Diptera</taxon>
        <taxon>Nematocera</taxon>
        <taxon>Culicoidea</taxon>
        <taxon>Culicidae</taxon>
        <taxon>Anophelinae</taxon>
        <taxon>Anopheles</taxon>
    </lineage>
</organism>
<evidence type="ECO:0000313" key="3">
    <source>
        <dbReference type="Proteomes" id="UP000075880"/>
    </source>
</evidence>
<feature type="region of interest" description="Disordered" evidence="1">
    <location>
        <begin position="608"/>
        <end position="636"/>
    </location>
</feature>
<accession>A0AAG5DA10</accession>
<feature type="region of interest" description="Disordered" evidence="1">
    <location>
        <begin position="1"/>
        <end position="41"/>
    </location>
</feature>
<evidence type="ECO:0000313" key="2">
    <source>
        <dbReference type="EnsemblMetazoa" id="ENSAATROPP008001"/>
    </source>
</evidence>
<dbReference type="AlphaFoldDB" id="A0AAG5DA10"/>
<reference evidence="2" key="1">
    <citation type="submission" date="2024-04" db="UniProtKB">
        <authorList>
            <consortium name="EnsemblMetazoa"/>
        </authorList>
    </citation>
    <scope>IDENTIFICATION</scope>
    <source>
        <strain evidence="2">EBRO</strain>
    </source>
</reference>
<evidence type="ECO:0000256" key="1">
    <source>
        <dbReference type="SAM" id="MobiDB-lite"/>
    </source>
</evidence>
<dbReference type="Proteomes" id="UP000075880">
    <property type="component" value="Unassembled WGS sequence"/>
</dbReference>
<sequence>MVSELPVRQLRASLGEHEPPGSTTNSSATDVSTDGHVTEERKREKYMAHKRWTNLSSTQHNLPEEQPSRDQTFISLTRRLGHDVQIRWVEAESGSWQTVSDLIEDREIERPGVIEERLLRNEVSSLVVPLITYQVDPQQLNRDESFRQTQGSGQEDGHDLTNVGRDQVADELLHVVVNGTTFLNSGNNGGEVIISQHHLGGGLGDGGTGTHGNTDFGLLQGRGVVDTITRHCGDFVHALQVLNDLGLVGRLDTREQAGTGASITLGLDGQIVELATGVRLAGGVLFLGEHTDTAADGFGGGLVVTSDDDDADTGGAALHDRVQDFLTRRVQHTDDTDEGQVNLIGVELGRVVQVHVVRLHRVVAGGQGQTTEGVAAGTVLAGQVQDAALQRGGQRHLGRADTGMRTTLQNTLRGALTEQLRSGAQLGGLQRDAVARHGLTIAGELQGELLLPLGLNLLADADGGRAAVQPLLGHVERVQLLGEDDQGGLGGFTDLLEDLLHFVEIDGGVVTHDADRSQLVQDFVVGGLDTLSVEGDLADRLVGGSGDLELGEAAVAALNLVEDEHTRDGHLVGGQRTGLIRADDRGTAEGFDGRQRAHDGVLLGHTARTESQTGGDDSRQTLRDGSDGQRDGDLEVVDGTLDPRATVGGIVEVSDVDGPDGDANQRDDLGQLLTELVQLLLQRRLDLLRLRHFRADLTDGSVQTGADDDTAGLTGRNVGTGEQDVLLVLVDGARVRDGVGVLDHRNRLTGQDGLINADGGGVDLDQADIGRDLVTDGHLHDVTRDDLLGADLLHTGLVAADNLAHLGLVLLQRFNGGLGIALLPHTDDGVGDQDQQNDERFNESFRTFMFLK</sequence>
<protein>
    <submittedName>
        <fullName evidence="2">Uncharacterized protein</fullName>
    </submittedName>
</protein>
<dbReference type="AntiFam" id="ANF00085">
    <property type="entry name" value="Shadow ORF (opposite pacL)"/>
</dbReference>